<keyword evidence="1" id="KW-1133">Transmembrane helix</keyword>
<organism evidence="2 3">
    <name type="scientific">Salmonella enterica I</name>
    <dbReference type="NCBI Taxonomy" id="59201"/>
    <lineage>
        <taxon>Bacteria</taxon>
        <taxon>Pseudomonadati</taxon>
        <taxon>Pseudomonadota</taxon>
        <taxon>Gammaproteobacteria</taxon>
        <taxon>Enterobacterales</taxon>
        <taxon>Enterobacteriaceae</taxon>
        <taxon>Salmonella</taxon>
    </lineage>
</organism>
<sequence>MALAEERKVDALAAGLLSVAAFMTVTPYSVGEAYAVALTGWAARILSPVLLLAWWSRRCLHLLSGATG</sequence>
<dbReference type="Proteomes" id="UP000254712">
    <property type="component" value="Unassembled WGS sequence"/>
</dbReference>
<feature type="transmembrane region" description="Helical" evidence="1">
    <location>
        <begin position="12"/>
        <end position="30"/>
    </location>
</feature>
<evidence type="ECO:0000313" key="2">
    <source>
        <dbReference type="EMBL" id="SUH37871.1"/>
    </source>
</evidence>
<keyword evidence="1" id="KW-0812">Transmembrane</keyword>
<dbReference type="EMBL" id="UGXT01000002">
    <property type="protein sequence ID" value="SUH37871.1"/>
    <property type="molecule type" value="Genomic_DNA"/>
</dbReference>
<reference evidence="2 3" key="1">
    <citation type="submission" date="2018-06" db="EMBL/GenBank/DDBJ databases">
        <authorList>
            <consortium name="Pathogen Informatics"/>
            <person name="Doyle S."/>
        </authorList>
    </citation>
    <scope>NUCLEOTIDE SEQUENCE [LARGE SCALE GENOMIC DNA]</scope>
    <source>
        <strain evidence="2 3">NCTC8261</strain>
    </source>
</reference>
<protein>
    <submittedName>
        <fullName evidence="2">PTS system, cellobiose-specific IIC component</fullName>
    </submittedName>
</protein>
<feature type="transmembrane region" description="Helical" evidence="1">
    <location>
        <begin position="36"/>
        <end position="55"/>
    </location>
</feature>
<dbReference type="AlphaFoldDB" id="A0A379WVR6"/>
<proteinExistence type="predicted"/>
<accession>A0A379WVR6</accession>
<gene>
    <name evidence="2" type="primary">celB_4</name>
    <name evidence="2" type="ORF">NCTC8261_04177</name>
</gene>
<keyword evidence="1" id="KW-0472">Membrane</keyword>
<name>A0A379WVR6_SALET</name>
<evidence type="ECO:0000313" key="3">
    <source>
        <dbReference type="Proteomes" id="UP000254712"/>
    </source>
</evidence>
<evidence type="ECO:0000256" key="1">
    <source>
        <dbReference type="SAM" id="Phobius"/>
    </source>
</evidence>